<evidence type="ECO:0000313" key="1">
    <source>
        <dbReference type="EMBL" id="KAI1607851.1"/>
    </source>
</evidence>
<protein>
    <submittedName>
        <fullName evidence="1">Uncharacterized protein</fullName>
    </submittedName>
</protein>
<sequence>MATSSHLFRVLSKPIKVDIETWENWIGSESMTGLIQTNSVTKVGIYQAFNEYPLATKTPNTVDQTKLHSVDVTHSDIEPPTEKCCLMMYQTDDPEFLKEQFLRNIGQSNGTLSGKEPISCAEWDSRVYKLVQDFDPKGAGYTPAPFILSVQMEPNDDDDYDKFYRDEHLYMLSKVPGYRRSQRYQLVSSDHLSLSSVPRFMAIHEFETLETTDGPELREADASPNTHRVIGNAKFVNIRGFRLVKTLGHIKQ</sequence>
<dbReference type="EMBL" id="MU404366">
    <property type="protein sequence ID" value="KAI1607851.1"/>
    <property type="molecule type" value="Genomic_DNA"/>
</dbReference>
<reference evidence="1" key="1">
    <citation type="journal article" date="2022" name="bioRxiv">
        <title>Deciphering the potential niche of two novel black yeast fungi from a biological soil crust based on their genomes, phenotypes, and melanin regulation.</title>
        <authorList>
            <consortium name="DOE Joint Genome Institute"/>
            <person name="Carr E.C."/>
            <person name="Barton Q."/>
            <person name="Grambo S."/>
            <person name="Sullivan M."/>
            <person name="Renfro C.M."/>
            <person name="Kuo A."/>
            <person name="Pangilinan J."/>
            <person name="Lipzen A."/>
            <person name="Keymanesh K."/>
            <person name="Savage E."/>
            <person name="Barry K."/>
            <person name="Grigoriev I.V."/>
            <person name="Riekhof W.R."/>
            <person name="Harris S.S."/>
        </authorList>
    </citation>
    <scope>NUCLEOTIDE SEQUENCE</scope>
    <source>
        <strain evidence="1">JF 03-4F</strain>
    </source>
</reference>
<name>A0AAN6I8A9_9EURO</name>
<keyword evidence="2" id="KW-1185">Reference proteome</keyword>
<comment type="caution">
    <text evidence="1">The sequence shown here is derived from an EMBL/GenBank/DDBJ whole genome shotgun (WGS) entry which is preliminary data.</text>
</comment>
<organism evidence="1 2">
    <name type="scientific">Exophiala viscosa</name>
    <dbReference type="NCBI Taxonomy" id="2486360"/>
    <lineage>
        <taxon>Eukaryota</taxon>
        <taxon>Fungi</taxon>
        <taxon>Dikarya</taxon>
        <taxon>Ascomycota</taxon>
        <taxon>Pezizomycotina</taxon>
        <taxon>Eurotiomycetes</taxon>
        <taxon>Chaetothyriomycetidae</taxon>
        <taxon>Chaetothyriales</taxon>
        <taxon>Herpotrichiellaceae</taxon>
        <taxon>Exophiala</taxon>
    </lineage>
</organism>
<accession>A0AAN6I8A9</accession>
<gene>
    <name evidence="1" type="ORF">EDD36DRAFT_479262</name>
</gene>
<dbReference type="AlphaFoldDB" id="A0AAN6I8A9"/>
<evidence type="ECO:0000313" key="2">
    <source>
        <dbReference type="Proteomes" id="UP001203852"/>
    </source>
</evidence>
<dbReference type="Proteomes" id="UP001203852">
    <property type="component" value="Unassembled WGS sequence"/>
</dbReference>
<proteinExistence type="predicted"/>